<protein>
    <recommendedName>
        <fullName evidence="2 7">Thioredoxin</fullName>
    </recommendedName>
</protein>
<dbReference type="EMBL" id="ABDV01000008">
    <property type="protein sequence ID" value="EDT24097.1"/>
    <property type="molecule type" value="Genomic_DNA"/>
</dbReference>
<keyword evidence="4" id="KW-0249">Electron transport</keyword>
<dbReference type="Proteomes" id="UP000004342">
    <property type="component" value="Unassembled WGS sequence"/>
</dbReference>
<dbReference type="InterPro" id="IPR005746">
    <property type="entry name" value="Thioredoxin"/>
</dbReference>
<feature type="disulfide bond" description="Redox-active" evidence="10">
    <location>
        <begin position="41"/>
        <end position="44"/>
    </location>
</feature>
<evidence type="ECO:0000256" key="3">
    <source>
        <dbReference type="ARBA" id="ARBA00022448"/>
    </source>
</evidence>
<keyword evidence="3" id="KW-0813">Transport</keyword>
<feature type="active site" description="Nucleophile" evidence="9">
    <location>
        <position position="41"/>
    </location>
</feature>
<dbReference type="GO" id="GO:0015035">
    <property type="term" value="F:protein-disulfide reductase activity"/>
    <property type="evidence" value="ECO:0007669"/>
    <property type="project" value="UniProtKB-UniRule"/>
</dbReference>
<dbReference type="PROSITE" id="PS51352">
    <property type="entry name" value="THIOREDOXIN_2"/>
    <property type="match status" value="1"/>
</dbReference>
<dbReference type="InterPro" id="IPR013766">
    <property type="entry name" value="Thioredoxin_domain"/>
</dbReference>
<keyword evidence="6 10" id="KW-0676">Redox-active center</keyword>
<feature type="site" description="Contributes to redox potential value" evidence="9">
    <location>
        <position position="43"/>
    </location>
</feature>
<dbReference type="PRINTS" id="PR00421">
    <property type="entry name" value="THIOREDOXIN"/>
</dbReference>
<feature type="active site" description="Nucleophile" evidence="9">
    <location>
        <position position="44"/>
    </location>
</feature>
<dbReference type="AlphaFoldDB" id="A0AAV3BSQ0"/>
<organism evidence="12 13">
    <name type="scientific">Clostridium perfringens B str. ATCC 3626</name>
    <dbReference type="NCBI Taxonomy" id="451754"/>
    <lineage>
        <taxon>Bacteria</taxon>
        <taxon>Bacillati</taxon>
        <taxon>Bacillota</taxon>
        <taxon>Clostridia</taxon>
        <taxon>Eubacteriales</taxon>
        <taxon>Clostridiaceae</taxon>
        <taxon>Clostridium</taxon>
    </lineage>
</organism>
<evidence type="ECO:0000259" key="11">
    <source>
        <dbReference type="PROSITE" id="PS51352"/>
    </source>
</evidence>
<dbReference type="FunFam" id="3.40.30.10:FF:000001">
    <property type="entry name" value="Thioredoxin"/>
    <property type="match status" value="1"/>
</dbReference>
<evidence type="ECO:0000256" key="4">
    <source>
        <dbReference type="ARBA" id="ARBA00022982"/>
    </source>
</evidence>
<proteinExistence type="inferred from homology"/>
<evidence type="ECO:0000256" key="9">
    <source>
        <dbReference type="PIRSR" id="PIRSR000077-1"/>
    </source>
</evidence>
<dbReference type="PANTHER" id="PTHR45663:SF11">
    <property type="entry name" value="GEO12009P1"/>
    <property type="match status" value="1"/>
</dbReference>
<feature type="site" description="Contributes to redox potential value" evidence="9">
    <location>
        <position position="42"/>
    </location>
</feature>
<dbReference type="GO" id="GO:0005737">
    <property type="term" value="C:cytoplasm"/>
    <property type="evidence" value="ECO:0007669"/>
    <property type="project" value="TreeGrafter"/>
</dbReference>
<accession>A0AAV3BSQ0</accession>
<evidence type="ECO:0000313" key="13">
    <source>
        <dbReference type="Proteomes" id="UP000004342"/>
    </source>
</evidence>
<dbReference type="SUPFAM" id="SSF52833">
    <property type="entry name" value="Thioredoxin-like"/>
    <property type="match status" value="1"/>
</dbReference>
<reference evidence="12 13" key="1">
    <citation type="submission" date="2007-07" db="EMBL/GenBank/DDBJ databases">
        <title>Annotation of Clostridium perfringens B str. ATCC 3626.</title>
        <authorList>
            <person name="Paulsen I."/>
            <person name="Sebastian Y."/>
        </authorList>
    </citation>
    <scope>NUCLEOTIDE SEQUENCE [LARGE SCALE GENOMIC DNA]</scope>
    <source>
        <strain evidence="13">B str. ATCC 3626</strain>
    </source>
</reference>
<evidence type="ECO:0000256" key="7">
    <source>
        <dbReference type="NCBIfam" id="TIGR01068"/>
    </source>
</evidence>
<comment type="caution">
    <text evidence="12">The sequence shown here is derived from an EMBL/GenBank/DDBJ whole genome shotgun (WGS) entry which is preliminary data.</text>
</comment>
<evidence type="ECO:0000256" key="10">
    <source>
        <dbReference type="PIRSR" id="PIRSR000077-4"/>
    </source>
</evidence>
<evidence type="ECO:0000256" key="8">
    <source>
        <dbReference type="PIRNR" id="PIRNR000077"/>
    </source>
</evidence>
<evidence type="ECO:0000256" key="1">
    <source>
        <dbReference type="ARBA" id="ARBA00008987"/>
    </source>
</evidence>
<evidence type="ECO:0000256" key="6">
    <source>
        <dbReference type="ARBA" id="ARBA00023284"/>
    </source>
</evidence>
<feature type="domain" description="Thioredoxin" evidence="11">
    <location>
        <begin position="1"/>
        <end position="115"/>
    </location>
</feature>
<sequence>MKYEFKNGGMKMVKHINQDEFEKEVLNEEGVVVVDFFATWCGPCKMLAPVLDEVQDEMKNVKIVKIDIDENSDKASEYGVKNIPTIKIFKNGEEITTNVGFVPKNLLKEMIEKTL</sequence>
<dbReference type="PIRSF" id="PIRSF000077">
    <property type="entry name" value="Thioredoxin"/>
    <property type="match status" value="1"/>
</dbReference>
<dbReference type="PROSITE" id="PS00194">
    <property type="entry name" value="THIOREDOXIN_1"/>
    <property type="match status" value="1"/>
</dbReference>
<dbReference type="CDD" id="cd02947">
    <property type="entry name" value="TRX_family"/>
    <property type="match status" value="1"/>
</dbReference>
<evidence type="ECO:0000313" key="12">
    <source>
        <dbReference type="EMBL" id="EDT24097.1"/>
    </source>
</evidence>
<evidence type="ECO:0000256" key="5">
    <source>
        <dbReference type="ARBA" id="ARBA00023157"/>
    </source>
</evidence>
<name>A0AAV3BSQ0_CLOPF</name>
<dbReference type="InterPro" id="IPR036249">
    <property type="entry name" value="Thioredoxin-like_sf"/>
</dbReference>
<dbReference type="Pfam" id="PF00085">
    <property type="entry name" value="Thioredoxin"/>
    <property type="match status" value="1"/>
</dbReference>
<keyword evidence="5 10" id="KW-1015">Disulfide bond</keyword>
<dbReference type="NCBIfam" id="TIGR01068">
    <property type="entry name" value="thioredoxin"/>
    <property type="match status" value="1"/>
</dbReference>
<feature type="site" description="Contributes to redox potential value" evidence="9">
    <location>
        <position position="35"/>
    </location>
</feature>
<gene>
    <name evidence="12" type="primary">trx</name>
    <name evidence="12" type="ORF">AC1_0884</name>
</gene>
<dbReference type="Gene3D" id="3.40.30.10">
    <property type="entry name" value="Glutaredoxin"/>
    <property type="match status" value="1"/>
</dbReference>
<dbReference type="PANTHER" id="PTHR45663">
    <property type="entry name" value="GEO12009P1"/>
    <property type="match status" value="1"/>
</dbReference>
<comment type="similarity">
    <text evidence="1 8">Belongs to the thioredoxin family.</text>
</comment>
<dbReference type="InterPro" id="IPR017937">
    <property type="entry name" value="Thioredoxin_CS"/>
</dbReference>
<evidence type="ECO:0000256" key="2">
    <source>
        <dbReference type="ARBA" id="ARBA00020570"/>
    </source>
</evidence>